<proteinExistence type="predicted"/>
<evidence type="ECO:0000313" key="3">
    <source>
        <dbReference type="Proteomes" id="UP000016924"/>
    </source>
</evidence>
<dbReference type="Proteomes" id="UP000016924">
    <property type="component" value="Unassembled WGS sequence"/>
</dbReference>
<accession>R7YU49</accession>
<keyword evidence="3" id="KW-1185">Reference proteome</keyword>
<dbReference type="InterPro" id="IPR001810">
    <property type="entry name" value="F-box_dom"/>
</dbReference>
<dbReference type="OMA" id="ICTIRYA"/>
<dbReference type="SMART" id="SM00256">
    <property type="entry name" value="FBOX"/>
    <property type="match status" value="1"/>
</dbReference>
<dbReference type="HOGENOM" id="CLU_041685_0_0_1"/>
<dbReference type="PROSITE" id="PS50181">
    <property type="entry name" value="FBOX"/>
    <property type="match status" value="1"/>
</dbReference>
<dbReference type="Pfam" id="PF00646">
    <property type="entry name" value="F-box"/>
    <property type="match status" value="1"/>
</dbReference>
<sequence length="510" mass="58759">MRDDLQVVDSFKRLASRRSRAEALEGIVAELDSYEQAALRNALNAKEFRYDIVGSLPPEVVSIIFKHVEVVDFFRCHQVSRRWRSLLASKEVLRQNLGFMHWYSDAELAQARKLYPRDCGGYEFLQGMAKRMHRFKHGNPCDHYQLHATPMLFFQEQRKSSSVMCGERIAWMVFSDNGSQAITVLNLRTRECVDFVGQAREHISCISLAEDVVSYVTFSGVCYVVDLETREKRYFRLPSSELISITSRHRTVAVLRKGAVSVWNYDEGSCHTFPVMEEPCLENSGASELQQPQDLLVHPIKRTVDVFCCGSDVTGQGYIRSARYSFSGEKISAVTAPLPTILTTHPHLRSPVWEIQAIVPLDCKGRFTIHFGCKETHYFEHGHWHSMVFDDVSCNFSRKSLEIVVMSFKYWKDVLYPLDMANDGFYMTPVVVDPLTSNIRFANGELPCIYDVRYDPKPRNTITLRCQDREEGHLPPDDSELLYVNDRFIVLFRSMEIHVWCFEERDVPAA</sequence>
<dbReference type="Gene3D" id="1.20.1280.50">
    <property type="match status" value="1"/>
</dbReference>
<dbReference type="RefSeq" id="XP_007780695.1">
    <property type="nucleotide sequence ID" value="XM_007782505.1"/>
</dbReference>
<evidence type="ECO:0000313" key="2">
    <source>
        <dbReference type="EMBL" id="EON65378.1"/>
    </source>
</evidence>
<dbReference type="InterPro" id="IPR036047">
    <property type="entry name" value="F-box-like_dom_sf"/>
</dbReference>
<dbReference type="GeneID" id="19901927"/>
<organism evidence="2 3">
    <name type="scientific">Coniosporium apollinis (strain CBS 100218)</name>
    <name type="common">Rock-inhabiting black yeast</name>
    <dbReference type="NCBI Taxonomy" id="1168221"/>
    <lineage>
        <taxon>Eukaryota</taxon>
        <taxon>Fungi</taxon>
        <taxon>Dikarya</taxon>
        <taxon>Ascomycota</taxon>
        <taxon>Pezizomycotina</taxon>
        <taxon>Dothideomycetes</taxon>
        <taxon>Dothideomycetes incertae sedis</taxon>
        <taxon>Coniosporium</taxon>
    </lineage>
</organism>
<gene>
    <name evidence="2" type="ORF">W97_04616</name>
</gene>
<dbReference type="SUPFAM" id="SSF81383">
    <property type="entry name" value="F-box domain"/>
    <property type="match status" value="1"/>
</dbReference>
<evidence type="ECO:0000259" key="1">
    <source>
        <dbReference type="PROSITE" id="PS50181"/>
    </source>
</evidence>
<feature type="domain" description="F-box" evidence="1">
    <location>
        <begin position="50"/>
        <end position="96"/>
    </location>
</feature>
<dbReference type="AlphaFoldDB" id="R7YU49"/>
<name>R7YU49_CONA1</name>
<protein>
    <recommendedName>
        <fullName evidence="1">F-box domain-containing protein</fullName>
    </recommendedName>
</protein>
<dbReference type="EMBL" id="JH767573">
    <property type="protein sequence ID" value="EON65378.1"/>
    <property type="molecule type" value="Genomic_DNA"/>
</dbReference>
<dbReference type="eggNOG" id="ENOG502STHF">
    <property type="taxonomic scope" value="Eukaryota"/>
</dbReference>
<reference evidence="3" key="1">
    <citation type="submission" date="2012-06" db="EMBL/GenBank/DDBJ databases">
        <title>The genome sequence of Coniosporium apollinis CBS 100218.</title>
        <authorList>
            <consortium name="The Broad Institute Genome Sequencing Platform"/>
            <person name="Cuomo C."/>
            <person name="Gorbushina A."/>
            <person name="Noack S."/>
            <person name="Walker B."/>
            <person name="Young S.K."/>
            <person name="Zeng Q."/>
            <person name="Gargeya S."/>
            <person name="Fitzgerald M."/>
            <person name="Haas B."/>
            <person name="Abouelleil A."/>
            <person name="Alvarado L."/>
            <person name="Arachchi H.M."/>
            <person name="Berlin A.M."/>
            <person name="Chapman S.B."/>
            <person name="Goldberg J."/>
            <person name="Griggs A."/>
            <person name="Gujja S."/>
            <person name="Hansen M."/>
            <person name="Howarth C."/>
            <person name="Imamovic A."/>
            <person name="Larimer J."/>
            <person name="McCowan C."/>
            <person name="Montmayeur A."/>
            <person name="Murphy C."/>
            <person name="Neiman D."/>
            <person name="Pearson M."/>
            <person name="Priest M."/>
            <person name="Roberts A."/>
            <person name="Saif S."/>
            <person name="Shea T."/>
            <person name="Sisk P."/>
            <person name="Sykes S."/>
            <person name="Wortman J."/>
            <person name="Nusbaum C."/>
            <person name="Birren B."/>
        </authorList>
    </citation>
    <scope>NUCLEOTIDE SEQUENCE [LARGE SCALE GENOMIC DNA]</scope>
    <source>
        <strain evidence="3">CBS 100218</strain>
    </source>
</reference>
<dbReference type="OrthoDB" id="5295250at2759"/>